<evidence type="ECO:0000256" key="1">
    <source>
        <dbReference type="SAM" id="Phobius"/>
    </source>
</evidence>
<reference evidence="2" key="1">
    <citation type="journal article" date="2013" name="Genetics">
        <title>The draft genome and transcriptome of Panagrellus redivivus are shaped by the harsh demands of a free-living lifestyle.</title>
        <authorList>
            <person name="Srinivasan J."/>
            <person name="Dillman A.R."/>
            <person name="Macchietto M.G."/>
            <person name="Heikkinen L."/>
            <person name="Lakso M."/>
            <person name="Fracchia K.M."/>
            <person name="Antoshechkin I."/>
            <person name="Mortazavi A."/>
            <person name="Wong G."/>
            <person name="Sternberg P.W."/>
        </authorList>
    </citation>
    <scope>NUCLEOTIDE SEQUENCE [LARGE SCALE GENOMIC DNA]</scope>
    <source>
        <strain evidence="2">MT8872</strain>
    </source>
</reference>
<name>A0A7E4W3U1_PANRE</name>
<keyword evidence="1" id="KW-0472">Membrane</keyword>
<dbReference type="Proteomes" id="UP000492821">
    <property type="component" value="Unassembled WGS sequence"/>
</dbReference>
<keyword evidence="1" id="KW-0812">Transmembrane</keyword>
<accession>A0A7E4W3U1</accession>
<reference evidence="3" key="2">
    <citation type="submission" date="2020-10" db="UniProtKB">
        <authorList>
            <consortium name="WormBaseParasite"/>
        </authorList>
    </citation>
    <scope>IDENTIFICATION</scope>
</reference>
<organism evidence="2 3">
    <name type="scientific">Panagrellus redivivus</name>
    <name type="common">Microworm</name>
    <dbReference type="NCBI Taxonomy" id="6233"/>
    <lineage>
        <taxon>Eukaryota</taxon>
        <taxon>Metazoa</taxon>
        <taxon>Ecdysozoa</taxon>
        <taxon>Nematoda</taxon>
        <taxon>Chromadorea</taxon>
        <taxon>Rhabditida</taxon>
        <taxon>Tylenchina</taxon>
        <taxon>Panagrolaimomorpha</taxon>
        <taxon>Panagrolaimoidea</taxon>
        <taxon>Panagrolaimidae</taxon>
        <taxon>Panagrellus</taxon>
    </lineage>
</organism>
<evidence type="ECO:0000313" key="3">
    <source>
        <dbReference type="WBParaSite" id="Pan_g7027.t1"/>
    </source>
</evidence>
<dbReference type="WBParaSite" id="Pan_g7027.t1">
    <property type="protein sequence ID" value="Pan_g7027.t1"/>
    <property type="gene ID" value="Pan_g7027"/>
</dbReference>
<proteinExistence type="predicted"/>
<dbReference type="AlphaFoldDB" id="A0A7E4W3U1"/>
<keyword evidence="1" id="KW-1133">Transmembrane helix</keyword>
<evidence type="ECO:0000313" key="2">
    <source>
        <dbReference type="Proteomes" id="UP000492821"/>
    </source>
</evidence>
<keyword evidence="2" id="KW-1185">Reference proteome</keyword>
<sequence length="107" mass="12540">MKWFGVFCALQNACVTVFCLWSLLKDGKDDKNSDYNWLLYAATDFLLSLSTALYPISFIATIEHVRRLYFETISCREIKSNRTSAIIEANTTENHELYFIQLQKQWN</sequence>
<protein>
    <submittedName>
        <fullName evidence="3">G_PROTEIN_RECEP_F1_2 domain-containing protein</fullName>
    </submittedName>
</protein>
<feature type="transmembrane region" description="Helical" evidence="1">
    <location>
        <begin position="39"/>
        <end position="60"/>
    </location>
</feature>